<dbReference type="HOGENOM" id="CLU_030571_4_1_6"/>
<dbReference type="Pfam" id="PF16123">
    <property type="entry name" value="HAGH_C"/>
    <property type="match status" value="1"/>
</dbReference>
<comment type="cofactor">
    <cofactor evidence="7">
        <name>Zn(2+)</name>
        <dbReference type="ChEBI" id="CHEBI:29105"/>
    </cofactor>
    <text evidence="7">Binds 2 Zn(2+) ions per subunit.</text>
</comment>
<feature type="binding site" evidence="7">
    <location>
        <position position="110"/>
    </location>
    <ligand>
        <name>Zn(2+)</name>
        <dbReference type="ChEBI" id="CHEBI:29105"/>
        <label>1</label>
    </ligand>
</feature>
<dbReference type="PATRIC" id="fig|1006551.4.peg.2344"/>
<dbReference type="RefSeq" id="WP_014228025.1">
    <property type="nucleotide sequence ID" value="NC_016612.1"/>
</dbReference>
<dbReference type="InterPro" id="IPR035680">
    <property type="entry name" value="Clx_II_MBL"/>
</dbReference>
<evidence type="ECO:0000256" key="1">
    <source>
        <dbReference type="ARBA" id="ARBA00001623"/>
    </source>
</evidence>
<dbReference type="EMBL" id="CP003218">
    <property type="protein sequence ID" value="AEX04056.1"/>
    <property type="molecule type" value="Genomic_DNA"/>
</dbReference>
<dbReference type="NCBIfam" id="TIGR03413">
    <property type="entry name" value="GSH_gloB"/>
    <property type="match status" value="1"/>
</dbReference>
<dbReference type="InterPro" id="IPR017782">
    <property type="entry name" value="Hydroxyacylglutathione_Hdrlase"/>
</dbReference>
<dbReference type="GO" id="GO:0019243">
    <property type="term" value="P:methylglyoxal catabolic process to D-lactate via S-lactoyl-glutathione"/>
    <property type="evidence" value="ECO:0007669"/>
    <property type="project" value="UniProtKB-UniRule"/>
</dbReference>
<keyword evidence="4 7" id="KW-0479">Metal-binding</keyword>
<dbReference type="InterPro" id="IPR001279">
    <property type="entry name" value="Metallo-B-lactamas"/>
</dbReference>
<dbReference type="PIRSF" id="PIRSF005457">
    <property type="entry name" value="Glx"/>
    <property type="match status" value="1"/>
</dbReference>
<dbReference type="InterPro" id="IPR036866">
    <property type="entry name" value="RibonucZ/Hydroxyglut_hydro"/>
</dbReference>
<dbReference type="PANTHER" id="PTHR43705:SF1">
    <property type="entry name" value="HYDROXYACYLGLUTATHIONE HYDROLASE GLOB"/>
    <property type="match status" value="1"/>
</dbReference>
<dbReference type="Pfam" id="PF00753">
    <property type="entry name" value="Lactamase_B"/>
    <property type="match status" value="1"/>
</dbReference>
<dbReference type="SUPFAM" id="SSF56281">
    <property type="entry name" value="Metallo-hydrolase/oxidoreductase"/>
    <property type="match status" value="1"/>
</dbReference>
<dbReference type="NCBIfam" id="NF007597">
    <property type="entry name" value="PRK10241.1"/>
    <property type="match status" value="1"/>
</dbReference>
<evidence type="ECO:0000256" key="4">
    <source>
        <dbReference type="ARBA" id="ARBA00022723"/>
    </source>
</evidence>
<sequence>MNLISIPAFQDNYIWVLSEDSGRCLIVDPGEAAPVLTAIEQNRWQPEAILLTHHHRDHVGGVKQLREKFPNLVVYGPAETQDKGATHVVKDGDSLTVLGREFSIFATPGHTLGHICFYSAPYLFCGDTMFSGGCGRLFEGTAEQMYQSFKKIGALPDETLICCAHEYTLANMKFAISILPHDREINDYYRKVNELRTKNQKTLPVTLKNERLINLFLRTDDDDLIKEIDKETNLQHSIQRFAWLRSKKDDF</sequence>
<evidence type="ECO:0000256" key="5">
    <source>
        <dbReference type="ARBA" id="ARBA00022801"/>
    </source>
</evidence>
<comment type="pathway">
    <text evidence="2 7">Secondary metabolite metabolism; methylglyoxal degradation; (R)-lactate from methylglyoxal: step 2/2.</text>
</comment>
<dbReference type="SMART" id="SM00849">
    <property type="entry name" value="Lactamase_B"/>
    <property type="match status" value="1"/>
</dbReference>
<keyword evidence="6 7" id="KW-0862">Zinc</keyword>
<dbReference type="GO" id="GO:0004416">
    <property type="term" value="F:hydroxyacylglutathione hydrolase activity"/>
    <property type="evidence" value="ECO:0007669"/>
    <property type="project" value="UniProtKB-UniRule"/>
</dbReference>
<name>A0A0H3H3R5_KLEM8</name>
<gene>
    <name evidence="7" type="primary">gloB</name>
    <name evidence="9" type="ordered locus">KOX_11650</name>
</gene>
<accession>A0A0H3H3R5</accession>
<dbReference type="KEGG" id="kox:KOX_11650"/>
<feature type="binding site" evidence="7">
    <location>
        <position position="57"/>
    </location>
    <ligand>
        <name>Zn(2+)</name>
        <dbReference type="ChEBI" id="CHEBI:29105"/>
        <label>2</label>
    </ligand>
</feature>
<feature type="binding site" evidence="7">
    <location>
        <position position="165"/>
    </location>
    <ligand>
        <name>Zn(2+)</name>
        <dbReference type="ChEBI" id="CHEBI:29105"/>
        <label>2</label>
    </ligand>
</feature>
<protein>
    <recommendedName>
        <fullName evidence="7">Hydroxyacylglutathione hydrolase</fullName>
        <ecNumber evidence="7">3.1.2.6</ecNumber>
    </recommendedName>
    <alternativeName>
        <fullName evidence="7">Glyoxalase II</fullName>
        <shortName evidence="7">Glx II</shortName>
    </alternativeName>
</protein>
<feature type="binding site" evidence="7">
    <location>
        <position position="53"/>
    </location>
    <ligand>
        <name>Zn(2+)</name>
        <dbReference type="ChEBI" id="CHEBI:29105"/>
        <label>1</label>
    </ligand>
</feature>
<dbReference type="GO" id="GO:0046872">
    <property type="term" value="F:metal ion binding"/>
    <property type="evidence" value="ECO:0007669"/>
    <property type="project" value="UniProtKB-KW"/>
</dbReference>
<dbReference type="PANTHER" id="PTHR43705">
    <property type="entry name" value="HYDROXYACYLGLUTATHIONE HYDROLASE"/>
    <property type="match status" value="1"/>
</dbReference>
<dbReference type="AlphaFoldDB" id="A0A0H3H3R5"/>
<comment type="similarity">
    <text evidence="3 7">Belongs to the metallo-beta-lactamase superfamily. Glyoxalase II family.</text>
</comment>
<comment type="subunit">
    <text evidence="7">Monomer.</text>
</comment>
<evidence type="ECO:0000256" key="6">
    <source>
        <dbReference type="ARBA" id="ARBA00022833"/>
    </source>
</evidence>
<feature type="binding site" evidence="7">
    <location>
        <position position="58"/>
    </location>
    <ligand>
        <name>Zn(2+)</name>
        <dbReference type="ChEBI" id="CHEBI:29105"/>
        <label>2</label>
    </ligand>
</feature>
<reference evidence="9 10" key="1">
    <citation type="journal article" date="2012" name="J. Bacteriol.">
        <title>Complete genome sequence of Klebsiella oxytoca KCTC 1686, used in production of 2,3-butanediol.</title>
        <authorList>
            <person name="Shin S.H."/>
            <person name="Kim S."/>
            <person name="Kim J.Y."/>
            <person name="Lee S."/>
            <person name="Um Y."/>
            <person name="Oh M.K."/>
            <person name="Kim Y.R."/>
            <person name="Lee J."/>
            <person name="Yang K.S."/>
        </authorList>
    </citation>
    <scope>NUCLEOTIDE SEQUENCE [LARGE SCALE GENOMIC DNA]</scope>
    <source>
        <strain evidence="10">ATCC 8724 / DSM 4798 / JCM 20051 / NBRC 3318 / NRRL B-199 / KCTC 1686</strain>
    </source>
</reference>
<comment type="function">
    <text evidence="7">Thiolesterase that catalyzes the hydrolysis of S-D-lactoyl-glutathione to form glutathione and D-lactic acid.</text>
</comment>
<feature type="binding site" evidence="7">
    <location>
        <position position="55"/>
    </location>
    <ligand>
        <name>Zn(2+)</name>
        <dbReference type="ChEBI" id="CHEBI:29105"/>
        <label>1</label>
    </ligand>
</feature>
<dbReference type="EC" id="3.1.2.6" evidence="7"/>
<dbReference type="HAMAP" id="MF_01374">
    <property type="entry name" value="Glyoxalase_2"/>
    <property type="match status" value="1"/>
</dbReference>
<evidence type="ECO:0000256" key="7">
    <source>
        <dbReference type="HAMAP-Rule" id="MF_01374"/>
    </source>
</evidence>
<comment type="catalytic activity">
    <reaction evidence="1 7">
        <text>an S-(2-hydroxyacyl)glutathione + H2O = a 2-hydroxy carboxylate + glutathione + H(+)</text>
        <dbReference type="Rhea" id="RHEA:21864"/>
        <dbReference type="ChEBI" id="CHEBI:15377"/>
        <dbReference type="ChEBI" id="CHEBI:15378"/>
        <dbReference type="ChEBI" id="CHEBI:57925"/>
        <dbReference type="ChEBI" id="CHEBI:58896"/>
        <dbReference type="ChEBI" id="CHEBI:71261"/>
        <dbReference type="EC" id="3.1.2.6"/>
    </reaction>
</comment>
<dbReference type="UniPathway" id="UPA00619">
    <property type="reaction ID" value="UER00676"/>
</dbReference>
<proteinExistence type="inferred from homology"/>
<organism evidence="9 10">
    <name type="scientific">Klebsiella michiganensis (strain ATCC 8724 / DSM 4798 / JCM 20051 / NBRC 3318 / NRRL B-199 / KCTC 1686 / BUCSAV 143 / CCM 1901)</name>
    <dbReference type="NCBI Taxonomy" id="1006551"/>
    <lineage>
        <taxon>Bacteria</taxon>
        <taxon>Pseudomonadati</taxon>
        <taxon>Pseudomonadota</taxon>
        <taxon>Gammaproteobacteria</taxon>
        <taxon>Enterobacterales</taxon>
        <taxon>Enterobacteriaceae</taxon>
        <taxon>Klebsiella/Raoultella group</taxon>
        <taxon>Klebsiella</taxon>
    </lineage>
</organism>
<evidence type="ECO:0000256" key="2">
    <source>
        <dbReference type="ARBA" id="ARBA00004963"/>
    </source>
</evidence>
<dbReference type="InterPro" id="IPR050110">
    <property type="entry name" value="Glyoxalase_II_hydrolase"/>
</dbReference>
<feature type="binding site" evidence="7">
    <location>
        <position position="127"/>
    </location>
    <ligand>
        <name>Zn(2+)</name>
        <dbReference type="ChEBI" id="CHEBI:29105"/>
        <label>1</label>
    </ligand>
</feature>
<feature type="binding site" evidence="7">
    <location>
        <position position="127"/>
    </location>
    <ligand>
        <name>Zn(2+)</name>
        <dbReference type="ChEBI" id="CHEBI:29105"/>
        <label>2</label>
    </ligand>
</feature>
<evidence type="ECO:0000313" key="9">
    <source>
        <dbReference type="EMBL" id="AEX04056.1"/>
    </source>
</evidence>
<feature type="domain" description="Metallo-beta-lactamase" evidence="8">
    <location>
        <begin position="11"/>
        <end position="165"/>
    </location>
</feature>
<dbReference type="InterPro" id="IPR032282">
    <property type="entry name" value="HAGH_C"/>
</dbReference>
<dbReference type="Proteomes" id="UP000007843">
    <property type="component" value="Chromosome"/>
</dbReference>
<evidence type="ECO:0000259" key="8">
    <source>
        <dbReference type="SMART" id="SM00849"/>
    </source>
</evidence>
<dbReference type="CDD" id="cd07723">
    <property type="entry name" value="hydroxyacylglutathione_hydrolase_MBL-fold"/>
    <property type="match status" value="1"/>
</dbReference>
<evidence type="ECO:0000313" key="10">
    <source>
        <dbReference type="Proteomes" id="UP000007843"/>
    </source>
</evidence>
<dbReference type="Gene3D" id="3.60.15.10">
    <property type="entry name" value="Ribonuclease Z/Hydroxyacylglutathione hydrolase-like"/>
    <property type="match status" value="1"/>
</dbReference>
<evidence type="ECO:0000256" key="3">
    <source>
        <dbReference type="ARBA" id="ARBA00006759"/>
    </source>
</evidence>
<keyword evidence="5 7" id="KW-0378">Hydrolase</keyword>